<evidence type="ECO:0000259" key="6">
    <source>
        <dbReference type="Pfam" id="PF00892"/>
    </source>
</evidence>
<feature type="transmembrane region" description="Helical" evidence="5">
    <location>
        <begin position="12"/>
        <end position="34"/>
    </location>
</feature>
<feature type="transmembrane region" description="Helical" evidence="5">
    <location>
        <begin position="164"/>
        <end position="184"/>
    </location>
</feature>
<dbReference type="EMBL" id="CAWYQH010000152">
    <property type="protein sequence ID" value="CAK8695655.1"/>
    <property type="molecule type" value="Genomic_DNA"/>
</dbReference>
<evidence type="ECO:0000256" key="5">
    <source>
        <dbReference type="SAM" id="Phobius"/>
    </source>
</evidence>
<dbReference type="PANTHER" id="PTHR22911">
    <property type="entry name" value="ACYL-MALONYL CONDENSING ENZYME-RELATED"/>
    <property type="match status" value="1"/>
</dbReference>
<feature type="transmembrane region" description="Helical" evidence="5">
    <location>
        <begin position="132"/>
        <end position="152"/>
    </location>
</feature>
<name>A0ABP0GZI1_CLALP</name>
<keyword evidence="3 5" id="KW-1133">Transmembrane helix</keyword>
<gene>
    <name evidence="7" type="ORF">CVLEPA_LOCUS28901</name>
</gene>
<feature type="transmembrane region" description="Helical" evidence="5">
    <location>
        <begin position="196"/>
        <end position="215"/>
    </location>
</feature>
<sequence>MGKLRTTLKKLQRFLGVTLGIAAGLCIAISAMSLKFLHEPIITKTLVMVNIQIYLLSLPLMTYQKPHGFLEINRSTVMLLVLNGVSIYASMFCFFQAVKYVPMGEALALATTYPPIATILACILLKEAFKILDGILLVTITIGVFLIAQPEFLFGGATQSQNKVLGVAFAVGSSTTCAIGILVTRKLKTDVVVAENLLSVAIPALIGSCIELSSVENGFLIPCLRDVKWMFLGGVFFLAGYGLRYFALQIERVGPVSVAYTGQIAFGYVFDLFIFHVPINVISICGGSLIFLSCVATTVTQCAFENRQKSNNHHESENREEENSIVL</sequence>
<feature type="domain" description="EamA" evidence="6">
    <location>
        <begin position="15"/>
        <end position="148"/>
    </location>
</feature>
<evidence type="ECO:0000256" key="4">
    <source>
        <dbReference type="ARBA" id="ARBA00023136"/>
    </source>
</evidence>
<keyword evidence="8" id="KW-1185">Reference proteome</keyword>
<keyword evidence="2 5" id="KW-0812">Transmembrane</keyword>
<dbReference type="Proteomes" id="UP001642483">
    <property type="component" value="Unassembled WGS sequence"/>
</dbReference>
<evidence type="ECO:0000256" key="3">
    <source>
        <dbReference type="ARBA" id="ARBA00022989"/>
    </source>
</evidence>
<feature type="transmembrane region" description="Helical" evidence="5">
    <location>
        <begin position="75"/>
        <end position="98"/>
    </location>
</feature>
<reference evidence="7 8" key="1">
    <citation type="submission" date="2024-02" db="EMBL/GenBank/DDBJ databases">
        <authorList>
            <person name="Daric V."/>
            <person name="Darras S."/>
        </authorList>
    </citation>
    <scope>NUCLEOTIDE SEQUENCE [LARGE SCALE GENOMIC DNA]</scope>
</reference>
<protein>
    <recommendedName>
        <fullName evidence="6">EamA domain-containing protein</fullName>
    </recommendedName>
</protein>
<feature type="transmembrane region" description="Helical" evidence="5">
    <location>
        <begin position="281"/>
        <end position="304"/>
    </location>
</feature>
<keyword evidence="4 5" id="KW-0472">Membrane</keyword>
<dbReference type="SUPFAM" id="SSF103481">
    <property type="entry name" value="Multidrug resistance efflux transporter EmrE"/>
    <property type="match status" value="2"/>
</dbReference>
<dbReference type="InterPro" id="IPR000620">
    <property type="entry name" value="EamA_dom"/>
</dbReference>
<feature type="transmembrane region" description="Helical" evidence="5">
    <location>
        <begin position="227"/>
        <end position="246"/>
    </location>
</feature>
<evidence type="ECO:0000256" key="1">
    <source>
        <dbReference type="ARBA" id="ARBA00004141"/>
    </source>
</evidence>
<dbReference type="InterPro" id="IPR037185">
    <property type="entry name" value="EmrE-like"/>
</dbReference>
<accession>A0ABP0GZI1</accession>
<proteinExistence type="predicted"/>
<evidence type="ECO:0000313" key="7">
    <source>
        <dbReference type="EMBL" id="CAK8695655.1"/>
    </source>
</evidence>
<feature type="transmembrane region" description="Helical" evidence="5">
    <location>
        <begin position="46"/>
        <end position="63"/>
    </location>
</feature>
<comment type="subcellular location">
    <subcellularLocation>
        <location evidence="1">Membrane</location>
        <topology evidence="1">Multi-pass membrane protein</topology>
    </subcellularLocation>
</comment>
<organism evidence="7 8">
    <name type="scientific">Clavelina lepadiformis</name>
    <name type="common">Light-bulb sea squirt</name>
    <name type="synonym">Ascidia lepadiformis</name>
    <dbReference type="NCBI Taxonomy" id="159417"/>
    <lineage>
        <taxon>Eukaryota</taxon>
        <taxon>Metazoa</taxon>
        <taxon>Chordata</taxon>
        <taxon>Tunicata</taxon>
        <taxon>Ascidiacea</taxon>
        <taxon>Aplousobranchia</taxon>
        <taxon>Clavelinidae</taxon>
        <taxon>Clavelina</taxon>
    </lineage>
</organism>
<feature type="transmembrane region" description="Helical" evidence="5">
    <location>
        <begin position="258"/>
        <end position="275"/>
    </location>
</feature>
<comment type="caution">
    <text evidence="7">The sequence shown here is derived from an EMBL/GenBank/DDBJ whole genome shotgun (WGS) entry which is preliminary data.</text>
</comment>
<feature type="transmembrane region" description="Helical" evidence="5">
    <location>
        <begin position="104"/>
        <end position="125"/>
    </location>
</feature>
<evidence type="ECO:0000313" key="8">
    <source>
        <dbReference type="Proteomes" id="UP001642483"/>
    </source>
</evidence>
<dbReference type="PANTHER" id="PTHR22911:SF6">
    <property type="entry name" value="SOLUTE CARRIER FAMILY 35 MEMBER G1"/>
    <property type="match status" value="1"/>
</dbReference>
<dbReference type="Pfam" id="PF00892">
    <property type="entry name" value="EamA"/>
    <property type="match status" value="1"/>
</dbReference>
<evidence type="ECO:0000256" key="2">
    <source>
        <dbReference type="ARBA" id="ARBA00022692"/>
    </source>
</evidence>